<keyword evidence="17" id="KW-1185">Reference proteome</keyword>
<feature type="domain" description="Arabinosyltransferase C-terminal" evidence="14">
    <location>
        <begin position="760"/>
        <end position="985"/>
    </location>
</feature>
<feature type="transmembrane region" description="Helical" evidence="12">
    <location>
        <begin position="232"/>
        <end position="249"/>
    </location>
</feature>
<evidence type="ECO:0000256" key="5">
    <source>
        <dbReference type="ARBA" id="ARBA00022676"/>
    </source>
</evidence>
<feature type="compositionally biased region" description="Basic and acidic residues" evidence="11">
    <location>
        <begin position="1004"/>
        <end position="1022"/>
    </location>
</feature>
<evidence type="ECO:0000313" key="16">
    <source>
        <dbReference type="EMBL" id="RZS41041.1"/>
    </source>
</evidence>
<dbReference type="Gene3D" id="2.60.120.610">
    <property type="entry name" value="arabinofuranosyltransferase like domain"/>
    <property type="match status" value="1"/>
</dbReference>
<dbReference type="GO" id="GO:0005886">
    <property type="term" value="C:plasma membrane"/>
    <property type="evidence" value="ECO:0007669"/>
    <property type="project" value="UniProtKB-SubCell"/>
</dbReference>
<evidence type="ECO:0000256" key="6">
    <source>
        <dbReference type="ARBA" id="ARBA00022679"/>
    </source>
</evidence>
<feature type="transmembrane region" description="Helical" evidence="12">
    <location>
        <begin position="333"/>
        <end position="351"/>
    </location>
</feature>
<feature type="transmembrane region" description="Helical" evidence="12">
    <location>
        <begin position="570"/>
        <end position="588"/>
    </location>
</feature>
<protein>
    <submittedName>
        <fullName evidence="16">Arabinosyltransferase B/arabinosyltransferase C</fullName>
    </submittedName>
</protein>
<feature type="transmembrane region" description="Helical" evidence="12">
    <location>
        <begin position="517"/>
        <end position="534"/>
    </location>
</feature>
<feature type="region of interest" description="Disordered" evidence="11">
    <location>
        <begin position="722"/>
        <end position="743"/>
    </location>
</feature>
<feature type="transmembrane region" description="Helical" evidence="12">
    <location>
        <begin position="17"/>
        <end position="38"/>
    </location>
</feature>
<evidence type="ECO:0000256" key="2">
    <source>
        <dbReference type="ARBA" id="ARBA00004651"/>
    </source>
</evidence>
<dbReference type="InterPro" id="IPR027451">
    <property type="entry name" value="EmbABC_dom1"/>
</dbReference>
<dbReference type="GO" id="GO:0052636">
    <property type="term" value="F:arabinosyltransferase activity"/>
    <property type="evidence" value="ECO:0007669"/>
    <property type="project" value="InterPro"/>
</dbReference>
<evidence type="ECO:0000256" key="9">
    <source>
        <dbReference type="ARBA" id="ARBA00023136"/>
    </source>
</evidence>
<dbReference type="Pfam" id="PF14896">
    <property type="entry name" value="Arabino_trans_C"/>
    <property type="match status" value="1"/>
</dbReference>
<keyword evidence="4" id="KW-1003">Cell membrane</keyword>
<evidence type="ECO:0000256" key="10">
    <source>
        <dbReference type="ARBA" id="ARBA00023316"/>
    </source>
</evidence>
<feature type="region of interest" description="Disordered" evidence="11">
    <location>
        <begin position="989"/>
        <end position="1022"/>
    </location>
</feature>
<dbReference type="AlphaFoldDB" id="A0A4Q7KYC4"/>
<dbReference type="OrthoDB" id="3588137at2"/>
<keyword evidence="9 12" id="KW-0472">Membrane</keyword>
<feature type="transmembrane region" description="Helical" evidence="12">
    <location>
        <begin position="488"/>
        <end position="505"/>
    </location>
</feature>
<keyword evidence="7 12" id="KW-0812">Transmembrane</keyword>
<keyword evidence="10" id="KW-0961">Cell wall biogenesis/degradation</keyword>
<evidence type="ECO:0000256" key="7">
    <source>
        <dbReference type="ARBA" id="ARBA00022692"/>
    </source>
</evidence>
<evidence type="ECO:0000259" key="14">
    <source>
        <dbReference type="Pfam" id="PF14896"/>
    </source>
</evidence>
<evidence type="ECO:0000256" key="4">
    <source>
        <dbReference type="ARBA" id="ARBA00022475"/>
    </source>
</evidence>
<dbReference type="Pfam" id="PF04602">
    <property type="entry name" value="Arabinose_trans"/>
    <property type="match status" value="1"/>
</dbReference>
<feature type="transmembrane region" description="Helical" evidence="12">
    <location>
        <begin position="623"/>
        <end position="641"/>
    </location>
</feature>
<dbReference type="EMBL" id="SGWQ01000003">
    <property type="protein sequence ID" value="RZS41041.1"/>
    <property type="molecule type" value="Genomic_DNA"/>
</dbReference>
<dbReference type="Pfam" id="PF17689">
    <property type="entry name" value="Arabino_trans_N"/>
    <property type="match status" value="1"/>
</dbReference>
<evidence type="ECO:0000256" key="11">
    <source>
        <dbReference type="SAM" id="MobiDB-lite"/>
    </source>
</evidence>
<evidence type="ECO:0000256" key="12">
    <source>
        <dbReference type="SAM" id="Phobius"/>
    </source>
</evidence>
<dbReference type="RefSeq" id="WP_130344009.1">
    <property type="nucleotide sequence ID" value="NZ_SGWQ01000003.1"/>
</dbReference>
<feature type="transmembrane region" description="Helical" evidence="12">
    <location>
        <begin position="426"/>
        <end position="444"/>
    </location>
</feature>
<gene>
    <name evidence="16" type="ORF">EV193_103359</name>
</gene>
<sequence length="1022" mass="110689">MSESASDTPARSRGGNLLVIVFAGLTILLGALAVLSPVKVDDPVVTWPKAGEQPVSTVVPLSPYRPLQFDATVPCETVRAAERLGGNALSTSVVGDQGMLVQSKQGKITITASGSTLITEAVPAGSCAYRVLADGNGVRVLRDQTMIAERKGMWPPQVAELTSQADKLPEARGLRVELHTDARYQSSPSVLKIVLLVLHALCLIVTLVLAWRRWGDKAKFAISRPRLSIPDGVVLLVSGAWVFLGPMQMDDSWYLRMAQNASESGFMGNAVYMFNITENPFVLSQYLMQWWGELGGWSLWWIRLVPVLCGLITWVLLRVALASMLGRAARLRFVPWALLAAHLLWFLPYGVTLRPEPVIVACGAAVLLFAEIARARESIAALALATVFATLAIAVSPSGIAAAAPLVMALPWLIRWLRAQTWSGRVAAILLAGAAMSIMVPIGFTDASLGDVLDATTAHQWYYIAHPWFEEIVHFNTLLDTSGWGRRLPVLLTVAVVLVVAIGSGRANMGNDPLRRLTLAAAITTAIAFVLIALSPTKWVNHFQVMQPVATLLLAAALVRSPLPRKVGLVARAAALLLTVGAVALSYAGQNRWHPFTDAGQRFGNHLDVDSTVNDLEPHFGPLYLRSPLPWLAIVLAAWLWTRWRRNRGKLSRVDGERAVLLAAVAGSVVLLFGLFAYAPMRQSPGWTVAKSGVETLFGNGCGLASGVKVLVPSGNSLGAPIGQPTRAGDFTASGRSPMRAGSWEDTKQTWHDDLPDGSSTGTGTLTTAWYPLPATGGTHVTVPLAGQLNGQRLEMQFGAGDPRNPSIVDTVKLRPDDRLPIDVWQQVQAEIPAQRPAFVRVSVADVVTGRGTWIAAEEPRLTEYRPVNDLAKQGTVFADQISGALWPCVNPALIRDGLTDTPGVFLAADEIIDPRILNNPTHVDWGGAWLQTSRTWVRSKVTSILDPEGPQRLPWGQVFVLRYPYHVNKFDLRVDTVDRGGLYRGPSLADNTYPDISRNPGIKPDDIRKQREREAAAGGDK</sequence>
<feature type="transmembrane region" description="Helical" evidence="12">
    <location>
        <begin position="378"/>
        <end position="394"/>
    </location>
</feature>
<comment type="subcellular location">
    <subcellularLocation>
        <location evidence="2">Cell membrane</location>
        <topology evidence="2">Multi-pass membrane protein</topology>
    </subcellularLocation>
</comment>
<keyword evidence="8 12" id="KW-1133">Transmembrane helix</keyword>
<comment type="caution">
    <text evidence="16">The sequence shown here is derived from an EMBL/GenBank/DDBJ whole genome shotgun (WGS) entry which is preliminary data.</text>
</comment>
<dbReference type="GO" id="GO:0071766">
    <property type="term" value="P:Actinobacterium-type cell wall biogenesis"/>
    <property type="evidence" value="ECO:0007669"/>
    <property type="project" value="InterPro"/>
</dbReference>
<keyword evidence="6 16" id="KW-0808">Transferase</keyword>
<dbReference type="Gene3D" id="2.60.120.940">
    <property type="entry name" value="EmbC, C-terminal domain, subdomain 2"/>
    <property type="match status" value="1"/>
</dbReference>
<evidence type="ECO:0000256" key="1">
    <source>
        <dbReference type="ARBA" id="ARBA00003001"/>
    </source>
</evidence>
<evidence type="ECO:0000259" key="15">
    <source>
        <dbReference type="Pfam" id="PF17689"/>
    </source>
</evidence>
<dbReference type="Proteomes" id="UP000294257">
    <property type="component" value="Unassembled WGS sequence"/>
</dbReference>
<comment type="similarity">
    <text evidence="3">Belongs to the emb family.</text>
</comment>
<dbReference type="InterPro" id="IPR040920">
    <property type="entry name" value="Arabino_trans_N"/>
</dbReference>
<feature type="domain" description="Arabinofuranosyltransferase central" evidence="13">
    <location>
        <begin position="187"/>
        <end position="600"/>
    </location>
</feature>
<accession>A0A4Q7KYC4</accession>
<feature type="transmembrane region" description="Helical" evidence="12">
    <location>
        <begin position="661"/>
        <end position="681"/>
    </location>
</feature>
<organism evidence="16 17">
    <name type="scientific">Herbihabitans rhizosphaerae</name>
    <dbReference type="NCBI Taxonomy" id="1872711"/>
    <lineage>
        <taxon>Bacteria</taxon>
        <taxon>Bacillati</taxon>
        <taxon>Actinomycetota</taxon>
        <taxon>Actinomycetes</taxon>
        <taxon>Pseudonocardiales</taxon>
        <taxon>Pseudonocardiaceae</taxon>
        <taxon>Herbihabitans</taxon>
    </lineage>
</organism>
<feature type="transmembrane region" description="Helical" evidence="12">
    <location>
        <begin position="190"/>
        <end position="211"/>
    </location>
</feature>
<feature type="transmembrane region" description="Helical" evidence="12">
    <location>
        <begin position="540"/>
        <end position="558"/>
    </location>
</feature>
<feature type="transmembrane region" description="Helical" evidence="12">
    <location>
        <begin position="300"/>
        <end position="321"/>
    </location>
</feature>
<keyword evidence="5" id="KW-0328">Glycosyltransferase</keyword>
<dbReference type="InterPro" id="IPR007680">
    <property type="entry name" value="Arabino_trans_central"/>
</dbReference>
<evidence type="ECO:0000256" key="8">
    <source>
        <dbReference type="ARBA" id="ARBA00022989"/>
    </source>
</evidence>
<proteinExistence type="inferred from homology"/>
<name>A0A4Q7KYC4_9PSEU</name>
<dbReference type="GO" id="GO:0071555">
    <property type="term" value="P:cell wall organization"/>
    <property type="evidence" value="ECO:0007669"/>
    <property type="project" value="UniProtKB-KW"/>
</dbReference>
<dbReference type="InterPro" id="IPR032731">
    <property type="entry name" value="Arabino_trans_C"/>
</dbReference>
<evidence type="ECO:0000256" key="3">
    <source>
        <dbReference type="ARBA" id="ARBA00008195"/>
    </source>
</evidence>
<evidence type="ECO:0000259" key="13">
    <source>
        <dbReference type="Pfam" id="PF04602"/>
    </source>
</evidence>
<evidence type="ECO:0000313" key="17">
    <source>
        <dbReference type="Proteomes" id="UP000294257"/>
    </source>
</evidence>
<feature type="domain" description="Arabinosyltransferas concanavalin like" evidence="15">
    <location>
        <begin position="45"/>
        <end position="183"/>
    </location>
</feature>
<comment type="function">
    <text evidence="1">Arabinosyl transferase responsible for the polymerization of arabinose into the arabinan of arabinogalactan.</text>
</comment>
<dbReference type="InterPro" id="IPR042486">
    <property type="entry name" value="Arabino_trans_C_2"/>
</dbReference>
<reference evidence="16 17" key="1">
    <citation type="submission" date="2019-02" db="EMBL/GenBank/DDBJ databases">
        <title>Genomic Encyclopedia of Type Strains, Phase IV (KMG-IV): sequencing the most valuable type-strain genomes for metagenomic binning, comparative biology and taxonomic classification.</title>
        <authorList>
            <person name="Goeker M."/>
        </authorList>
    </citation>
    <scope>NUCLEOTIDE SEQUENCE [LARGE SCALE GENOMIC DNA]</scope>
    <source>
        <strain evidence="16 17">DSM 101727</strain>
    </source>
</reference>